<reference evidence="1 2" key="1">
    <citation type="submission" date="2016-12" db="EMBL/GenBank/DDBJ databases">
        <title>The genomes of Aspergillus section Nigri reveals drivers in fungal speciation.</title>
        <authorList>
            <consortium name="DOE Joint Genome Institute"/>
            <person name="Vesth T.C."/>
            <person name="Nybo J."/>
            <person name="Theobald S."/>
            <person name="Brandl J."/>
            <person name="Frisvad J.C."/>
            <person name="Nielsen K.F."/>
            <person name="Lyhne E.K."/>
            <person name="Kogle M.E."/>
            <person name="Kuo A."/>
            <person name="Riley R."/>
            <person name="Clum A."/>
            <person name="Nolan M."/>
            <person name="Lipzen A."/>
            <person name="Salamov A."/>
            <person name="Henrissat B."/>
            <person name="Wiebenga A."/>
            <person name="De Vries R.P."/>
            <person name="Grigoriev I.V."/>
            <person name="Mortensen U.H."/>
            <person name="Andersen M.R."/>
            <person name="Baker S.E."/>
        </authorList>
    </citation>
    <scope>NUCLEOTIDE SEQUENCE [LARGE SCALE GENOMIC DNA]</scope>
    <source>
        <strain evidence="1 2">CBS 121591</strain>
    </source>
</reference>
<sequence length="180" mass="20383">MILGVDDQPRQAINPDRCCRIIGFCFSPWIISGPHHQPQFVGFVDSRRTNGSVPEGTFAFSYSSRKAQRTVQTSQTWTFSQMNEMPKPGWTTTLVCGTQGLQPELIIPVKQKSREKKKIPQWRKMEGTVDTRSSDCQRVIGRLDSSCIERRNIAACCFFRAWRVEFTLTSLSESGCVSIA</sequence>
<evidence type="ECO:0000313" key="1">
    <source>
        <dbReference type="EMBL" id="PYH82481.1"/>
    </source>
</evidence>
<name>A0A319CFJ3_9EURO</name>
<protein>
    <submittedName>
        <fullName evidence="1">Uncharacterized protein</fullName>
    </submittedName>
</protein>
<dbReference type="RefSeq" id="XP_025492681.1">
    <property type="nucleotide sequence ID" value="XM_025641401.1"/>
</dbReference>
<dbReference type="AlphaFoldDB" id="A0A319CFJ3"/>
<proteinExistence type="predicted"/>
<dbReference type="Proteomes" id="UP000248340">
    <property type="component" value="Unassembled WGS sequence"/>
</dbReference>
<keyword evidence="2" id="KW-1185">Reference proteome</keyword>
<evidence type="ECO:0000313" key="2">
    <source>
        <dbReference type="Proteomes" id="UP000248340"/>
    </source>
</evidence>
<organism evidence="1 2">
    <name type="scientific">Aspergillus uvarum CBS 121591</name>
    <dbReference type="NCBI Taxonomy" id="1448315"/>
    <lineage>
        <taxon>Eukaryota</taxon>
        <taxon>Fungi</taxon>
        <taxon>Dikarya</taxon>
        <taxon>Ascomycota</taxon>
        <taxon>Pezizomycotina</taxon>
        <taxon>Eurotiomycetes</taxon>
        <taxon>Eurotiomycetidae</taxon>
        <taxon>Eurotiales</taxon>
        <taxon>Aspergillaceae</taxon>
        <taxon>Aspergillus</taxon>
        <taxon>Aspergillus subgen. Circumdati</taxon>
    </lineage>
</organism>
<accession>A0A319CFJ3</accession>
<dbReference type="EMBL" id="KZ821695">
    <property type="protein sequence ID" value="PYH82481.1"/>
    <property type="molecule type" value="Genomic_DNA"/>
</dbReference>
<dbReference type="VEuPathDB" id="FungiDB:BO82DRAFT_62430"/>
<gene>
    <name evidence="1" type="ORF">BO82DRAFT_62430</name>
</gene>
<dbReference type="GeneID" id="37144143"/>